<gene>
    <name evidence="2" type="ORF">S01H1_32353</name>
</gene>
<name>X0U9I0_9ZZZZ</name>
<reference evidence="2" key="1">
    <citation type="journal article" date="2014" name="Front. Microbiol.">
        <title>High frequency of phylogenetically diverse reductive dehalogenase-homologous genes in deep subseafloor sedimentary metagenomes.</title>
        <authorList>
            <person name="Kawai M."/>
            <person name="Futagami T."/>
            <person name="Toyoda A."/>
            <person name="Takaki Y."/>
            <person name="Nishi S."/>
            <person name="Hori S."/>
            <person name="Arai W."/>
            <person name="Tsubouchi T."/>
            <person name="Morono Y."/>
            <person name="Uchiyama I."/>
            <person name="Ito T."/>
            <person name="Fujiyama A."/>
            <person name="Inagaki F."/>
            <person name="Takami H."/>
        </authorList>
    </citation>
    <scope>NUCLEOTIDE SEQUENCE</scope>
    <source>
        <strain evidence="2">Expedition CK06-06</strain>
    </source>
</reference>
<feature type="region of interest" description="Disordered" evidence="1">
    <location>
        <begin position="70"/>
        <end position="156"/>
    </location>
</feature>
<comment type="caution">
    <text evidence="2">The sequence shown here is derived from an EMBL/GenBank/DDBJ whole genome shotgun (WGS) entry which is preliminary data.</text>
</comment>
<dbReference type="AlphaFoldDB" id="X0U9I0"/>
<proteinExistence type="predicted"/>
<dbReference type="EMBL" id="BARS01020023">
    <property type="protein sequence ID" value="GAG02484.1"/>
    <property type="molecule type" value="Genomic_DNA"/>
</dbReference>
<organism evidence="2">
    <name type="scientific">marine sediment metagenome</name>
    <dbReference type="NCBI Taxonomy" id="412755"/>
    <lineage>
        <taxon>unclassified sequences</taxon>
        <taxon>metagenomes</taxon>
        <taxon>ecological metagenomes</taxon>
    </lineage>
</organism>
<sequence>IEDILLDKMLAMGIISLADLSEVGAEPLVNELGMDEGLAAKVVETAGVESQRIAVEMEAAKKAAKLAAEQDARAAAEGGLESEAVESEPGVPSSADNAVGDAAAVATAAPQDDPVEGDAAASGLMENEESQQTTEQGLAVDEPTMEAGAVEAGDPT</sequence>
<accession>X0U9I0</accession>
<feature type="non-terminal residue" evidence="2">
    <location>
        <position position="1"/>
    </location>
</feature>
<protein>
    <recommendedName>
        <fullName evidence="3">Transcription termination/antitermination protein NusA</fullName>
    </recommendedName>
</protein>
<evidence type="ECO:0008006" key="3">
    <source>
        <dbReference type="Google" id="ProtNLM"/>
    </source>
</evidence>
<feature type="compositionally biased region" description="Low complexity" evidence="1">
    <location>
        <begin position="95"/>
        <end position="112"/>
    </location>
</feature>
<evidence type="ECO:0000256" key="1">
    <source>
        <dbReference type="SAM" id="MobiDB-lite"/>
    </source>
</evidence>
<evidence type="ECO:0000313" key="2">
    <source>
        <dbReference type="EMBL" id="GAG02484.1"/>
    </source>
</evidence>